<feature type="compositionally biased region" description="Polar residues" evidence="1">
    <location>
        <begin position="165"/>
        <end position="176"/>
    </location>
</feature>
<dbReference type="GO" id="GO:0005524">
    <property type="term" value="F:ATP binding"/>
    <property type="evidence" value="ECO:0007669"/>
    <property type="project" value="UniProtKB-KW"/>
</dbReference>
<dbReference type="Proteomes" id="UP001589870">
    <property type="component" value="Unassembled WGS sequence"/>
</dbReference>
<dbReference type="EMBL" id="JBHMQT010000018">
    <property type="protein sequence ID" value="MFC0862897.1"/>
    <property type="molecule type" value="Genomic_DNA"/>
</dbReference>
<evidence type="ECO:0000313" key="3">
    <source>
        <dbReference type="Proteomes" id="UP001589870"/>
    </source>
</evidence>
<protein>
    <submittedName>
        <fullName evidence="2">ATP-binding protein</fullName>
    </submittedName>
</protein>
<dbReference type="RefSeq" id="WP_394301085.1">
    <property type="nucleotide sequence ID" value="NZ_JBHMQT010000018.1"/>
</dbReference>
<name>A0ABV6U4I1_9ACTN</name>
<evidence type="ECO:0000313" key="2">
    <source>
        <dbReference type="EMBL" id="MFC0862897.1"/>
    </source>
</evidence>
<evidence type="ECO:0000256" key="1">
    <source>
        <dbReference type="SAM" id="MobiDB-lite"/>
    </source>
</evidence>
<comment type="caution">
    <text evidence="2">The sequence shown here is derived from an EMBL/GenBank/DDBJ whole genome shotgun (WGS) entry which is preliminary data.</text>
</comment>
<sequence length="188" mass="19993">MTILNLPGRIVISRPYAGEPSEAGRARRFVADHLDSPDDSPDGSAEEARTFGGHPCRDDAVQLIGELIAESLRHASVCGSRPGYTVTVEATADWTRVTLSTQACGCWTTPELTPGRGVHLVDLFTARWGVTSSRGGVSVWFELGHQIDSSATASDVPPDRAGSDHVSTGNAGTDNVRTGRVAGEPRRR</sequence>
<organism evidence="2 3">
    <name type="scientific">Sphaerimonospora cavernae</name>
    <dbReference type="NCBI Taxonomy" id="1740611"/>
    <lineage>
        <taxon>Bacteria</taxon>
        <taxon>Bacillati</taxon>
        <taxon>Actinomycetota</taxon>
        <taxon>Actinomycetes</taxon>
        <taxon>Streptosporangiales</taxon>
        <taxon>Streptosporangiaceae</taxon>
        <taxon>Sphaerimonospora</taxon>
    </lineage>
</organism>
<accession>A0ABV6U4I1</accession>
<dbReference type="InterPro" id="IPR036890">
    <property type="entry name" value="HATPase_C_sf"/>
</dbReference>
<keyword evidence="2" id="KW-0067">ATP-binding</keyword>
<feature type="region of interest" description="Disordered" evidence="1">
    <location>
        <begin position="150"/>
        <end position="188"/>
    </location>
</feature>
<dbReference type="CDD" id="cd16936">
    <property type="entry name" value="HATPase_RsbW-like"/>
    <property type="match status" value="1"/>
</dbReference>
<proteinExistence type="predicted"/>
<reference evidence="2 3" key="1">
    <citation type="submission" date="2024-09" db="EMBL/GenBank/DDBJ databases">
        <authorList>
            <person name="Sun Q."/>
            <person name="Mori K."/>
        </authorList>
    </citation>
    <scope>NUCLEOTIDE SEQUENCE [LARGE SCALE GENOMIC DNA]</scope>
    <source>
        <strain evidence="2 3">TBRC 1851</strain>
    </source>
</reference>
<keyword evidence="3" id="KW-1185">Reference proteome</keyword>
<keyword evidence="2" id="KW-0547">Nucleotide-binding</keyword>
<dbReference type="Gene3D" id="3.30.565.10">
    <property type="entry name" value="Histidine kinase-like ATPase, C-terminal domain"/>
    <property type="match status" value="1"/>
</dbReference>
<feature type="region of interest" description="Disordered" evidence="1">
    <location>
        <begin position="32"/>
        <end position="53"/>
    </location>
</feature>
<gene>
    <name evidence="2" type="ORF">ACFHYQ_11395</name>
</gene>